<sequence>MHDLFKRAKKGDEAAFVSLLEQYQDKIYRIAYTYFRNEQDALDILQEVSFKAYKNIKKIRKPEALSAWLTTVTANHCKNVLRKKSRETMLTNTEGTLSVTQDHDMPLILREVISYLSISEQTVILLTYFEGFTLGEIAQQTNTPIGTVKTRLNRALTKLRKQMRKEGIK</sequence>
<keyword evidence="2" id="KW-0805">Transcription regulation</keyword>
<evidence type="ECO:0000259" key="6">
    <source>
        <dbReference type="Pfam" id="PF08281"/>
    </source>
</evidence>
<dbReference type="Gene3D" id="1.10.1740.10">
    <property type="match status" value="1"/>
</dbReference>
<dbReference type="InterPro" id="IPR014284">
    <property type="entry name" value="RNA_pol_sigma-70_dom"/>
</dbReference>
<protein>
    <submittedName>
        <fullName evidence="7">DNA-directed RNA polymerase sigma-70 factor</fullName>
    </submittedName>
</protein>
<comment type="caution">
    <text evidence="7">The sequence shown here is derived from an EMBL/GenBank/DDBJ whole genome shotgun (WGS) entry which is preliminary data.</text>
</comment>
<dbReference type="PANTHER" id="PTHR43133">
    <property type="entry name" value="RNA POLYMERASE ECF-TYPE SIGMA FACTO"/>
    <property type="match status" value="1"/>
</dbReference>
<dbReference type="InterPro" id="IPR013325">
    <property type="entry name" value="RNA_pol_sigma_r2"/>
</dbReference>
<dbReference type="InterPro" id="IPR007627">
    <property type="entry name" value="RNA_pol_sigma70_r2"/>
</dbReference>
<dbReference type="GO" id="GO:0003677">
    <property type="term" value="F:DNA binding"/>
    <property type="evidence" value="ECO:0007669"/>
    <property type="project" value="InterPro"/>
</dbReference>
<dbReference type="AlphaFoldDB" id="A0A8J2ZXS3"/>
<dbReference type="Pfam" id="PF04542">
    <property type="entry name" value="Sigma70_r2"/>
    <property type="match status" value="1"/>
</dbReference>
<dbReference type="InterPro" id="IPR013249">
    <property type="entry name" value="RNA_pol_sigma70_r4_t2"/>
</dbReference>
<dbReference type="InterPro" id="IPR036388">
    <property type="entry name" value="WH-like_DNA-bd_sf"/>
</dbReference>
<dbReference type="GO" id="GO:0000428">
    <property type="term" value="C:DNA-directed RNA polymerase complex"/>
    <property type="evidence" value="ECO:0007669"/>
    <property type="project" value="UniProtKB-KW"/>
</dbReference>
<dbReference type="EMBL" id="BMFV01000027">
    <property type="protein sequence ID" value="GGH85630.1"/>
    <property type="molecule type" value="Genomic_DNA"/>
</dbReference>
<name>A0A8J2ZXS3_9BACL</name>
<evidence type="ECO:0000256" key="3">
    <source>
        <dbReference type="ARBA" id="ARBA00023082"/>
    </source>
</evidence>
<organism evidence="7 8">
    <name type="scientific">Pullulanibacillus pueri</name>
    <dbReference type="NCBI Taxonomy" id="1437324"/>
    <lineage>
        <taxon>Bacteria</taxon>
        <taxon>Bacillati</taxon>
        <taxon>Bacillota</taxon>
        <taxon>Bacilli</taxon>
        <taxon>Bacillales</taxon>
        <taxon>Sporolactobacillaceae</taxon>
        <taxon>Pullulanibacillus</taxon>
    </lineage>
</organism>
<keyword evidence="3" id="KW-0731">Sigma factor</keyword>
<dbReference type="NCBIfam" id="TIGR02937">
    <property type="entry name" value="sigma70-ECF"/>
    <property type="match status" value="1"/>
</dbReference>
<keyword evidence="8" id="KW-1185">Reference proteome</keyword>
<dbReference type="SUPFAM" id="SSF88946">
    <property type="entry name" value="Sigma2 domain of RNA polymerase sigma factors"/>
    <property type="match status" value="1"/>
</dbReference>
<feature type="domain" description="RNA polymerase sigma factor 70 region 4 type 2" evidence="6">
    <location>
        <begin position="108"/>
        <end position="159"/>
    </location>
</feature>
<reference evidence="7" key="1">
    <citation type="journal article" date="2014" name="Int. J. Syst. Evol. Microbiol.">
        <title>Complete genome sequence of Corynebacterium casei LMG S-19264T (=DSM 44701T), isolated from a smear-ripened cheese.</title>
        <authorList>
            <consortium name="US DOE Joint Genome Institute (JGI-PGF)"/>
            <person name="Walter F."/>
            <person name="Albersmeier A."/>
            <person name="Kalinowski J."/>
            <person name="Ruckert C."/>
        </authorList>
    </citation>
    <scope>NUCLEOTIDE SEQUENCE</scope>
    <source>
        <strain evidence="7">CGMCC 1.12777</strain>
    </source>
</reference>
<proteinExistence type="inferred from homology"/>
<evidence type="ECO:0000259" key="5">
    <source>
        <dbReference type="Pfam" id="PF04542"/>
    </source>
</evidence>
<reference evidence="7" key="2">
    <citation type="submission" date="2020-09" db="EMBL/GenBank/DDBJ databases">
        <authorList>
            <person name="Sun Q."/>
            <person name="Zhou Y."/>
        </authorList>
    </citation>
    <scope>NUCLEOTIDE SEQUENCE</scope>
    <source>
        <strain evidence="7">CGMCC 1.12777</strain>
    </source>
</reference>
<dbReference type="RefSeq" id="WP_188498342.1">
    <property type="nucleotide sequence ID" value="NZ_BMFV01000027.1"/>
</dbReference>
<dbReference type="Gene3D" id="1.10.10.10">
    <property type="entry name" value="Winged helix-like DNA-binding domain superfamily/Winged helix DNA-binding domain"/>
    <property type="match status" value="1"/>
</dbReference>
<comment type="similarity">
    <text evidence="1">Belongs to the sigma-70 factor family. ECF subfamily.</text>
</comment>
<dbReference type="InterPro" id="IPR039425">
    <property type="entry name" value="RNA_pol_sigma-70-like"/>
</dbReference>
<evidence type="ECO:0000256" key="1">
    <source>
        <dbReference type="ARBA" id="ARBA00010641"/>
    </source>
</evidence>
<dbReference type="Proteomes" id="UP000656813">
    <property type="component" value="Unassembled WGS sequence"/>
</dbReference>
<gene>
    <name evidence="7" type="ORF">GCM10007096_31470</name>
</gene>
<accession>A0A8J2ZXS3</accession>
<evidence type="ECO:0000313" key="8">
    <source>
        <dbReference type="Proteomes" id="UP000656813"/>
    </source>
</evidence>
<dbReference type="Pfam" id="PF08281">
    <property type="entry name" value="Sigma70_r4_2"/>
    <property type="match status" value="1"/>
</dbReference>
<dbReference type="GO" id="GO:0016987">
    <property type="term" value="F:sigma factor activity"/>
    <property type="evidence" value="ECO:0007669"/>
    <property type="project" value="UniProtKB-KW"/>
</dbReference>
<evidence type="ECO:0000256" key="4">
    <source>
        <dbReference type="ARBA" id="ARBA00023163"/>
    </source>
</evidence>
<dbReference type="SUPFAM" id="SSF88659">
    <property type="entry name" value="Sigma3 and sigma4 domains of RNA polymerase sigma factors"/>
    <property type="match status" value="1"/>
</dbReference>
<dbReference type="CDD" id="cd06171">
    <property type="entry name" value="Sigma70_r4"/>
    <property type="match status" value="1"/>
</dbReference>
<keyword evidence="4" id="KW-0804">Transcription</keyword>
<keyword evidence="7" id="KW-0240">DNA-directed RNA polymerase</keyword>
<dbReference type="PANTHER" id="PTHR43133:SF51">
    <property type="entry name" value="RNA POLYMERASE SIGMA FACTOR"/>
    <property type="match status" value="1"/>
</dbReference>
<evidence type="ECO:0000313" key="7">
    <source>
        <dbReference type="EMBL" id="GGH85630.1"/>
    </source>
</evidence>
<evidence type="ECO:0000256" key="2">
    <source>
        <dbReference type="ARBA" id="ARBA00023015"/>
    </source>
</evidence>
<dbReference type="GO" id="GO:0006352">
    <property type="term" value="P:DNA-templated transcription initiation"/>
    <property type="evidence" value="ECO:0007669"/>
    <property type="project" value="InterPro"/>
</dbReference>
<dbReference type="InterPro" id="IPR013324">
    <property type="entry name" value="RNA_pol_sigma_r3/r4-like"/>
</dbReference>
<feature type="domain" description="RNA polymerase sigma-70 region 2" evidence="5">
    <location>
        <begin position="19"/>
        <end position="86"/>
    </location>
</feature>